<evidence type="ECO:0000256" key="2">
    <source>
        <dbReference type="ARBA" id="ARBA00007668"/>
    </source>
</evidence>
<evidence type="ECO:0000256" key="10">
    <source>
        <dbReference type="ARBA" id="ARBA00023136"/>
    </source>
</evidence>
<evidence type="ECO:0000256" key="5">
    <source>
        <dbReference type="ARBA" id="ARBA00022692"/>
    </source>
</evidence>
<proteinExistence type="inferred from homology"/>
<keyword evidence="8 11" id="KW-1133">Transmembrane helix</keyword>
<evidence type="ECO:0008006" key="14">
    <source>
        <dbReference type="Google" id="ProtNLM"/>
    </source>
</evidence>
<evidence type="ECO:0000256" key="1">
    <source>
        <dbReference type="ARBA" id="ARBA00004434"/>
    </source>
</evidence>
<dbReference type="GO" id="GO:0006122">
    <property type="term" value="P:mitochondrial electron transport, ubiquinol to cytochrome c"/>
    <property type="evidence" value="ECO:0007669"/>
    <property type="project" value="InterPro"/>
</dbReference>
<evidence type="ECO:0000256" key="8">
    <source>
        <dbReference type="ARBA" id="ARBA00022989"/>
    </source>
</evidence>
<comment type="subcellular location">
    <subcellularLocation>
        <location evidence="1">Mitochondrion inner membrane</location>
        <topology evidence="1">Single-pass membrane protein</topology>
    </subcellularLocation>
</comment>
<keyword evidence="6" id="KW-0999">Mitochondrion inner membrane</keyword>
<evidence type="ECO:0000256" key="6">
    <source>
        <dbReference type="ARBA" id="ARBA00022792"/>
    </source>
</evidence>
<dbReference type="GO" id="GO:0005743">
    <property type="term" value="C:mitochondrial inner membrane"/>
    <property type="evidence" value="ECO:0007669"/>
    <property type="project" value="UniProtKB-SubCell"/>
</dbReference>
<evidence type="ECO:0000256" key="11">
    <source>
        <dbReference type="SAM" id="Phobius"/>
    </source>
</evidence>
<accession>A0AAW1QVK5</accession>
<evidence type="ECO:0000313" key="12">
    <source>
        <dbReference type="EMBL" id="KAK9825174.1"/>
    </source>
</evidence>
<protein>
    <recommendedName>
        <fullName evidence="14">Cytochrome b-c1 complex subunit 8</fullName>
    </recommendedName>
</protein>
<keyword evidence="3" id="KW-0813">Transport</keyword>
<dbReference type="Proteomes" id="UP001445335">
    <property type="component" value="Unassembled WGS sequence"/>
</dbReference>
<dbReference type="Pfam" id="PF10890">
    <property type="entry name" value="Cyt_b-c1_8"/>
    <property type="match status" value="1"/>
</dbReference>
<keyword evidence="5 11" id="KW-0812">Transmembrane</keyword>
<dbReference type="AlphaFoldDB" id="A0AAW1QVK5"/>
<dbReference type="EMBL" id="JALJOU010000076">
    <property type="protein sequence ID" value="KAK9825174.1"/>
    <property type="molecule type" value="Genomic_DNA"/>
</dbReference>
<reference evidence="12 13" key="1">
    <citation type="journal article" date="2024" name="Nat. Commun.">
        <title>Phylogenomics reveals the evolutionary origins of lichenization in chlorophyte algae.</title>
        <authorList>
            <person name="Puginier C."/>
            <person name="Libourel C."/>
            <person name="Otte J."/>
            <person name="Skaloud P."/>
            <person name="Haon M."/>
            <person name="Grisel S."/>
            <person name="Petersen M."/>
            <person name="Berrin J.G."/>
            <person name="Delaux P.M."/>
            <person name="Dal Grande F."/>
            <person name="Keller J."/>
        </authorList>
    </citation>
    <scope>NUCLEOTIDE SEQUENCE [LARGE SCALE GENOMIC DNA]</scope>
    <source>
        <strain evidence="12 13">SAG 245.80</strain>
    </source>
</reference>
<keyword evidence="10 11" id="KW-0472">Membrane</keyword>
<name>A0AAW1QVK5_9CHLO</name>
<comment type="similarity">
    <text evidence="2">Belongs to the UQCRQ/QCR8 family.</text>
</comment>
<evidence type="ECO:0000256" key="4">
    <source>
        <dbReference type="ARBA" id="ARBA00022660"/>
    </source>
</evidence>
<keyword evidence="9" id="KW-0496">Mitochondrion</keyword>
<sequence length="99" mass="11743">MDFLALAKFNTNIQLAHSERGEEAPRMGKLPVRLKEVVYTVSPFEVSVLSGLWKDLPQKLHRKWSENWVDIGFFAILPVYATMWYANDYKEKEKMHHRY</sequence>
<feature type="transmembrane region" description="Helical" evidence="11">
    <location>
        <begin position="68"/>
        <end position="86"/>
    </location>
</feature>
<evidence type="ECO:0000256" key="7">
    <source>
        <dbReference type="ARBA" id="ARBA00022982"/>
    </source>
</evidence>
<comment type="caution">
    <text evidence="12">The sequence shown here is derived from an EMBL/GenBank/DDBJ whole genome shotgun (WGS) entry which is preliminary data.</text>
</comment>
<dbReference type="PANTHER" id="PTHR34559">
    <property type="entry name" value="CYTOCHROME B-C1 COMPLEX SUBUNIT 8"/>
    <property type="match status" value="1"/>
</dbReference>
<keyword evidence="7" id="KW-0249">Electron transport</keyword>
<organism evidence="12 13">
    <name type="scientific">Elliptochloris bilobata</name>
    <dbReference type="NCBI Taxonomy" id="381761"/>
    <lineage>
        <taxon>Eukaryota</taxon>
        <taxon>Viridiplantae</taxon>
        <taxon>Chlorophyta</taxon>
        <taxon>core chlorophytes</taxon>
        <taxon>Trebouxiophyceae</taxon>
        <taxon>Trebouxiophyceae incertae sedis</taxon>
        <taxon>Elliptochloris clade</taxon>
        <taxon>Elliptochloris</taxon>
    </lineage>
</organism>
<dbReference type="InterPro" id="IPR020101">
    <property type="entry name" value="Cyt_b-c1_8-plants"/>
</dbReference>
<dbReference type="GO" id="GO:0045275">
    <property type="term" value="C:respiratory chain complex III"/>
    <property type="evidence" value="ECO:0007669"/>
    <property type="project" value="InterPro"/>
</dbReference>
<dbReference type="Gene3D" id="1.20.5.210">
    <property type="entry name" value="Cytochrome b-c1 complex subunit 8"/>
    <property type="match status" value="1"/>
</dbReference>
<gene>
    <name evidence="12" type="ORF">WJX81_002523</name>
</gene>
<keyword evidence="13" id="KW-1185">Reference proteome</keyword>
<evidence type="ECO:0000256" key="9">
    <source>
        <dbReference type="ARBA" id="ARBA00023128"/>
    </source>
</evidence>
<evidence type="ECO:0000256" key="3">
    <source>
        <dbReference type="ARBA" id="ARBA00022448"/>
    </source>
</evidence>
<keyword evidence="4" id="KW-0679">Respiratory chain</keyword>
<dbReference type="PANTHER" id="PTHR34559:SF1">
    <property type="entry name" value="OS06G0175900 PROTEIN"/>
    <property type="match status" value="1"/>
</dbReference>
<evidence type="ECO:0000313" key="13">
    <source>
        <dbReference type="Proteomes" id="UP001445335"/>
    </source>
</evidence>
<dbReference type="InterPro" id="IPR036642">
    <property type="entry name" value="Cyt_bc1_su8_sf"/>
</dbReference>